<dbReference type="PANTHER" id="PTHR35687">
    <property type="entry name" value="OS07G0516700 PROTEIN"/>
    <property type="match status" value="1"/>
</dbReference>
<evidence type="ECO:0000313" key="2">
    <source>
        <dbReference type="Proteomes" id="UP001293593"/>
    </source>
</evidence>
<dbReference type="Proteomes" id="UP001293593">
    <property type="component" value="Unassembled WGS sequence"/>
</dbReference>
<dbReference type="EMBL" id="JAWXYG010000011">
    <property type="protein sequence ID" value="KAK4258994.1"/>
    <property type="molecule type" value="Genomic_DNA"/>
</dbReference>
<accession>A0AAE1JTF9</accession>
<dbReference type="PANTHER" id="PTHR35687:SF1">
    <property type="entry name" value="OS07G0516700 PROTEIN"/>
    <property type="match status" value="1"/>
</dbReference>
<keyword evidence="2" id="KW-1185">Reference proteome</keyword>
<protein>
    <submittedName>
        <fullName evidence="1">Uncharacterized protein</fullName>
    </submittedName>
</protein>
<dbReference type="AlphaFoldDB" id="A0AAE1JTF9"/>
<proteinExistence type="predicted"/>
<comment type="caution">
    <text evidence="1">The sequence shown here is derived from an EMBL/GenBank/DDBJ whole genome shotgun (WGS) entry which is preliminary data.</text>
</comment>
<reference evidence="1" key="1">
    <citation type="submission" date="2023-10" db="EMBL/GenBank/DDBJ databases">
        <title>Chromosome-level genome of the transformable northern wattle, Acacia crassicarpa.</title>
        <authorList>
            <person name="Massaro I."/>
            <person name="Sinha N.R."/>
            <person name="Poethig S."/>
            <person name="Leichty A.R."/>
        </authorList>
    </citation>
    <scope>NUCLEOTIDE SEQUENCE</scope>
    <source>
        <strain evidence="1">Acra3RX</strain>
        <tissue evidence="1">Leaf</tissue>
    </source>
</reference>
<organism evidence="1 2">
    <name type="scientific">Acacia crassicarpa</name>
    <name type="common">northern wattle</name>
    <dbReference type="NCBI Taxonomy" id="499986"/>
    <lineage>
        <taxon>Eukaryota</taxon>
        <taxon>Viridiplantae</taxon>
        <taxon>Streptophyta</taxon>
        <taxon>Embryophyta</taxon>
        <taxon>Tracheophyta</taxon>
        <taxon>Spermatophyta</taxon>
        <taxon>Magnoliopsida</taxon>
        <taxon>eudicotyledons</taxon>
        <taxon>Gunneridae</taxon>
        <taxon>Pentapetalae</taxon>
        <taxon>rosids</taxon>
        <taxon>fabids</taxon>
        <taxon>Fabales</taxon>
        <taxon>Fabaceae</taxon>
        <taxon>Caesalpinioideae</taxon>
        <taxon>mimosoid clade</taxon>
        <taxon>Acacieae</taxon>
        <taxon>Acacia</taxon>
    </lineage>
</organism>
<gene>
    <name evidence="1" type="ORF">QN277_005377</name>
</gene>
<sequence>MAILQKKPMAYSKMEKEDPEERVHRRAQFLIYKVMEKADSQRKSSLCLGIRISKIKVKIGSRMKKMRKRIVCHLKSWKRLFAGRGRQACVISLPSLFN</sequence>
<evidence type="ECO:0000313" key="1">
    <source>
        <dbReference type="EMBL" id="KAK4258994.1"/>
    </source>
</evidence>
<name>A0AAE1JTF9_9FABA</name>